<name>A0A0A8YJV8_ARUDO</name>
<protein>
    <submittedName>
        <fullName evidence="1">Uncharacterized protein</fullName>
    </submittedName>
</protein>
<dbReference type="AlphaFoldDB" id="A0A0A8YJV8"/>
<organism evidence="1">
    <name type="scientific">Arundo donax</name>
    <name type="common">Giant reed</name>
    <name type="synonym">Donax arundinaceus</name>
    <dbReference type="NCBI Taxonomy" id="35708"/>
    <lineage>
        <taxon>Eukaryota</taxon>
        <taxon>Viridiplantae</taxon>
        <taxon>Streptophyta</taxon>
        <taxon>Embryophyta</taxon>
        <taxon>Tracheophyta</taxon>
        <taxon>Spermatophyta</taxon>
        <taxon>Magnoliopsida</taxon>
        <taxon>Liliopsida</taxon>
        <taxon>Poales</taxon>
        <taxon>Poaceae</taxon>
        <taxon>PACMAD clade</taxon>
        <taxon>Arundinoideae</taxon>
        <taxon>Arundineae</taxon>
        <taxon>Arundo</taxon>
    </lineage>
</organism>
<dbReference type="EMBL" id="GBRH01275018">
    <property type="protein sequence ID" value="JAD22877.1"/>
    <property type="molecule type" value="Transcribed_RNA"/>
</dbReference>
<proteinExistence type="predicted"/>
<reference evidence="1" key="2">
    <citation type="journal article" date="2015" name="Data Brief">
        <title>Shoot transcriptome of the giant reed, Arundo donax.</title>
        <authorList>
            <person name="Barrero R.A."/>
            <person name="Guerrero F.D."/>
            <person name="Moolhuijzen P."/>
            <person name="Goolsby J.A."/>
            <person name="Tidwell J."/>
            <person name="Bellgard S.E."/>
            <person name="Bellgard M.I."/>
        </authorList>
    </citation>
    <scope>NUCLEOTIDE SEQUENCE</scope>
    <source>
        <tissue evidence="1">Shoot tissue taken approximately 20 cm above the soil surface</tissue>
    </source>
</reference>
<accession>A0A0A8YJV8</accession>
<reference evidence="1" key="1">
    <citation type="submission" date="2014-09" db="EMBL/GenBank/DDBJ databases">
        <authorList>
            <person name="Magalhaes I.L.F."/>
            <person name="Oliveira U."/>
            <person name="Santos F.R."/>
            <person name="Vidigal T.H.D.A."/>
            <person name="Brescovit A.D."/>
            <person name="Santos A.J."/>
        </authorList>
    </citation>
    <scope>NUCLEOTIDE SEQUENCE</scope>
    <source>
        <tissue evidence="1">Shoot tissue taken approximately 20 cm above the soil surface</tissue>
    </source>
</reference>
<sequence>MQHLIALIAKTGLCNPGTNYSLTFLPCLKNLFLEGLITRRTKITK</sequence>
<evidence type="ECO:0000313" key="1">
    <source>
        <dbReference type="EMBL" id="JAD22877.1"/>
    </source>
</evidence>